<evidence type="ECO:0000313" key="2">
    <source>
        <dbReference type="EMBL" id="GAI45624.1"/>
    </source>
</evidence>
<dbReference type="Gene3D" id="3.20.20.70">
    <property type="entry name" value="Aldolase class I"/>
    <property type="match status" value="1"/>
</dbReference>
<dbReference type="CDD" id="cd00311">
    <property type="entry name" value="TIM"/>
    <property type="match status" value="1"/>
</dbReference>
<dbReference type="Pfam" id="PF00121">
    <property type="entry name" value="TIM"/>
    <property type="match status" value="1"/>
</dbReference>
<evidence type="ECO:0000256" key="1">
    <source>
        <dbReference type="ARBA" id="ARBA00023235"/>
    </source>
</evidence>
<dbReference type="PROSITE" id="PS00171">
    <property type="entry name" value="TIM_1"/>
    <property type="match status" value="1"/>
</dbReference>
<sequence>WPRKKGISVAVAPQNLDLYRVASQIDIPVLAQHIDPITPGAHTGWLLAETAKETGAVGSLINHSEHQLQPEEIEQVVKRLRELELTSVVCARDPEVCKRVAVFEPDMVAVEPPELIGSGRAVSKVKPEVVSDAVKLVREVNPGVRVLCGAGVTSGEDVRIALELGAEGVLLASSVVKAPDPRAAMLDIANGITSK</sequence>
<dbReference type="InterPro" id="IPR000652">
    <property type="entry name" value="Triosephosphate_isomerase"/>
</dbReference>
<gene>
    <name evidence="2" type="ORF">S06H3_45260</name>
</gene>
<feature type="non-terminal residue" evidence="2">
    <location>
        <position position="1"/>
    </location>
</feature>
<dbReference type="NCBIfam" id="TIGR00419">
    <property type="entry name" value="tim"/>
    <property type="match status" value="1"/>
</dbReference>
<name>X1QQT2_9ZZZZ</name>
<accession>X1QQT2</accession>
<dbReference type="EMBL" id="BARV01028238">
    <property type="protein sequence ID" value="GAI45624.1"/>
    <property type="molecule type" value="Genomic_DNA"/>
</dbReference>
<reference evidence="2" key="1">
    <citation type="journal article" date="2014" name="Front. Microbiol.">
        <title>High frequency of phylogenetically diverse reductive dehalogenase-homologous genes in deep subseafloor sedimentary metagenomes.</title>
        <authorList>
            <person name="Kawai M."/>
            <person name="Futagami T."/>
            <person name="Toyoda A."/>
            <person name="Takaki Y."/>
            <person name="Nishi S."/>
            <person name="Hori S."/>
            <person name="Arai W."/>
            <person name="Tsubouchi T."/>
            <person name="Morono Y."/>
            <person name="Uchiyama I."/>
            <person name="Ito T."/>
            <person name="Fujiyama A."/>
            <person name="Inagaki F."/>
            <person name="Takami H."/>
        </authorList>
    </citation>
    <scope>NUCLEOTIDE SEQUENCE</scope>
    <source>
        <strain evidence="2">Expedition CK06-06</strain>
    </source>
</reference>
<dbReference type="NCBIfam" id="NF003302">
    <property type="entry name" value="PRK04302.1"/>
    <property type="match status" value="1"/>
</dbReference>
<dbReference type="PROSITE" id="PS51440">
    <property type="entry name" value="TIM_2"/>
    <property type="match status" value="1"/>
</dbReference>
<proteinExistence type="predicted"/>
<organism evidence="2">
    <name type="scientific">marine sediment metagenome</name>
    <dbReference type="NCBI Taxonomy" id="412755"/>
    <lineage>
        <taxon>unclassified sequences</taxon>
        <taxon>metagenomes</taxon>
        <taxon>ecological metagenomes</taxon>
    </lineage>
</organism>
<dbReference type="AlphaFoldDB" id="X1QQT2"/>
<keyword evidence="1" id="KW-0413">Isomerase</keyword>
<protein>
    <submittedName>
        <fullName evidence="2">Uncharacterized protein</fullName>
    </submittedName>
</protein>
<dbReference type="GO" id="GO:0004807">
    <property type="term" value="F:triose-phosphate isomerase activity"/>
    <property type="evidence" value="ECO:0007669"/>
    <property type="project" value="InterPro"/>
</dbReference>
<dbReference type="InterPro" id="IPR020861">
    <property type="entry name" value="Triosephosphate_isomerase_AS"/>
</dbReference>
<dbReference type="InterPro" id="IPR035990">
    <property type="entry name" value="TIM_sf"/>
</dbReference>
<comment type="caution">
    <text evidence="2">The sequence shown here is derived from an EMBL/GenBank/DDBJ whole genome shotgun (WGS) entry which is preliminary data.</text>
</comment>
<dbReference type="SUPFAM" id="SSF51351">
    <property type="entry name" value="Triosephosphate isomerase (TIM)"/>
    <property type="match status" value="1"/>
</dbReference>
<dbReference type="InterPro" id="IPR013785">
    <property type="entry name" value="Aldolase_TIM"/>
</dbReference>